<sequence length="181" mass="20634">MYILPKIHKNLQNPPGRPIVASTDSLLAPVSIYLEKIFTPLICNTTSFLLDTGAFLDHIKTISPVPADSILVSFDVKDLYTSIPHSHDINSTRWLLSRANMDPNLIEFCCDLLSIVLTNNYFLFENTYYLQIKGSAMGSNIAPPYANAYMAHFEENLIYNHSLFRTHSVIWKRFIDDIFCV</sequence>
<evidence type="ECO:0000313" key="2">
    <source>
        <dbReference type="EMBL" id="CAJ0933484.1"/>
    </source>
</evidence>
<evidence type="ECO:0000313" key="3">
    <source>
        <dbReference type="Proteomes" id="UP001176940"/>
    </source>
</evidence>
<proteinExistence type="predicted"/>
<feature type="domain" description="Reverse transcriptase" evidence="1">
    <location>
        <begin position="1"/>
        <end position="181"/>
    </location>
</feature>
<accession>A0ABN9L733</accession>
<dbReference type="InterPro" id="IPR000477">
    <property type="entry name" value="RT_dom"/>
</dbReference>
<name>A0ABN9L733_9NEOB</name>
<dbReference type="PANTHER" id="PTHR21301:SF12">
    <property type="match status" value="1"/>
</dbReference>
<comment type="caution">
    <text evidence="2">The sequence shown here is derived from an EMBL/GenBank/DDBJ whole genome shotgun (WGS) entry which is preliminary data.</text>
</comment>
<gene>
    <name evidence="2" type="ORF">RIMI_LOCUS5552637</name>
</gene>
<organism evidence="2 3">
    <name type="scientific">Ranitomeya imitator</name>
    <name type="common">mimic poison frog</name>
    <dbReference type="NCBI Taxonomy" id="111125"/>
    <lineage>
        <taxon>Eukaryota</taxon>
        <taxon>Metazoa</taxon>
        <taxon>Chordata</taxon>
        <taxon>Craniata</taxon>
        <taxon>Vertebrata</taxon>
        <taxon>Euteleostomi</taxon>
        <taxon>Amphibia</taxon>
        <taxon>Batrachia</taxon>
        <taxon>Anura</taxon>
        <taxon>Neobatrachia</taxon>
        <taxon>Hyloidea</taxon>
        <taxon>Dendrobatidae</taxon>
        <taxon>Dendrobatinae</taxon>
        <taxon>Ranitomeya</taxon>
    </lineage>
</organism>
<keyword evidence="3" id="KW-1185">Reference proteome</keyword>
<dbReference type="PROSITE" id="PS50878">
    <property type="entry name" value="RT_POL"/>
    <property type="match status" value="1"/>
</dbReference>
<evidence type="ECO:0000259" key="1">
    <source>
        <dbReference type="PROSITE" id="PS50878"/>
    </source>
</evidence>
<protein>
    <recommendedName>
        <fullName evidence="1">Reverse transcriptase domain-containing protein</fullName>
    </recommendedName>
</protein>
<dbReference type="PANTHER" id="PTHR21301">
    <property type="entry name" value="REVERSE TRANSCRIPTASE"/>
    <property type="match status" value="1"/>
</dbReference>
<dbReference type="Proteomes" id="UP001176940">
    <property type="component" value="Unassembled WGS sequence"/>
</dbReference>
<reference evidence="2" key="1">
    <citation type="submission" date="2023-07" db="EMBL/GenBank/DDBJ databases">
        <authorList>
            <person name="Stuckert A."/>
        </authorList>
    </citation>
    <scope>NUCLEOTIDE SEQUENCE</scope>
</reference>
<dbReference type="EMBL" id="CAUEEQ010009550">
    <property type="protein sequence ID" value="CAJ0933484.1"/>
    <property type="molecule type" value="Genomic_DNA"/>
</dbReference>